<reference evidence="2 3" key="1">
    <citation type="journal article" date="2012" name="BMC Genomics">
        <title>Comparative genomic analysis and phylogenetic position of Theileria equi.</title>
        <authorList>
            <person name="Kappmeyer L.S."/>
            <person name="Thiagarajan M."/>
            <person name="Herndon D.R."/>
            <person name="Ramsay J.D."/>
            <person name="Caler E."/>
            <person name="Djikeng A."/>
            <person name="Gillespie J.J."/>
            <person name="Lau A.O."/>
            <person name="Roalson E.H."/>
            <person name="Silva J.C."/>
            <person name="Silva M.G."/>
            <person name="Suarez C.E."/>
            <person name="Ueti M.W."/>
            <person name="Nene V.M."/>
            <person name="Mealey R.H."/>
            <person name="Knowles D.P."/>
            <person name="Brayton K.A."/>
        </authorList>
    </citation>
    <scope>NUCLEOTIDE SEQUENCE [LARGE SCALE GENOMIC DNA]</scope>
    <source>
        <strain evidence="2 3">WA</strain>
    </source>
</reference>
<keyword evidence="3" id="KW-1185">Reference proteome</keyword>
<feature type="signal peptide" evidence="1">
    <location>
        <begin position="1"/>
        <end position="25"/>
    </location>
</feature>
<name>L0AWD1_THEEQ</name>
<keyword evidence="1" id="KW-0732">Signal</keyword>
<dbReference type="KEGG" id="beq:BEWA_027040"/>
<accession>L0AWD1</accession>
<dbReference type="eggNOG" id="ENOG502TN70">
    <property type="taxonomic scope" value="Eukaryota"/>
</dbReference>
<dbReference type="AlphaFoldDB" id="L0AWD1"/>
<feature type="chain" id="PRO_5003939433" evidence="1">
    <location>
        <begin position="26"/>
        <end position="137"/>
    </location>
</feature>
<sequence length="137" mass="15693">MGGLTEKMKLLALPLLLSVCSLWAAQEESLANNLITDEQERFTLYKLTLVNVPDSVNAEDFNVDLIGTQFLLVKVANTTIEWRIRLHQDIPGDILFYPEYNAVVESCDKDVLDWVVTIRIPKYYELSPITYKVKTEL</sequence>
<evidence type="ECO:0000313" key="2">
    <source>
        <dbReference type="EMBL" id="AFZ79855.1"/>
    </source>
</evidence>
<evidence type="ECO:0000256" key="1">
    <source>
        <dbReference type="SAM" id="SignalP"/>
    </source>
</evidence>
<dbReference type="OrthoDB" id="360382at2759"/>
<dbReference type="GeneID" id="15806222"/>
<evidence type="ECO:0000313" key="3">
    <source>
        <dbReference type="Proteomes" id="UP000031512"/>
    </source>
</evidence>
<organism evidence="2 3">
    <name type="scientific">Theileria equi strain WA</name>
    <dbReference type="NCBI Taxonomy" id="1537102"/>
    <lineage>
        <taxon>Eukaryota</taxon>
        <taxon>Sar</taxon>
        <taxon>Alveolata</taxon>
        <taxon>Apicomplexa</taxon>
        <taxon>Aconoidasida</taxon>
        <taxon>Piroplasmida</taxon>
        <taxon>Theileriidae</taxon>
        <taxon>Theileria</taxon>
    </lineage>
</organism>
<dbReference type="VEuPathDB" id="PiroplasmaDB:BEWA_027040"/>
<dbReference type="Proteomes" id="UP000031512">
    <property type="component" value="Chromosome 1"/>
</dbReference>
<protein>
    <submittedName>
        <fullName evidence="2">Signal peptide-containing protein</fullName>
    </submittedName>
</protein>
<dbReference type="EMBL" id="CP001669">
    <property type="protein sequence ID" value="AFZ79855.1"/>
    <property type="molecule type" value="Genomic_DNA"/>
</dbReference>
<gene>
    <name evidence="2" type="ORF">BEWA_027040</name>
</gene>
<proteinExistence type="predicted"/>
<dbReference type="RefSeq" id="XP_004829521.1">
    <property type="nucleotide sequence ID" value="XM_004829464.1"/>
</dbReference>